<dbReference type="EMBL" id="JAIWYP010000001">
    <property type="protein sequence ID" value="KAH3884699.1"/>
    <property type="molecule type" value="Genomic_DNA"/>
</dbReference>
<dbReference type="Pfam" id="PF00059">
    <property type="entry name" value="Lectin_C"/>
    <property type="match status" value="1"/>
</dbReference>
<sequence>MRHCTDDCNGLLHNELERTCTLCASVKFETVSPEQKAIAFEKVCPLLESIRYIVYKEPQNWQEARQFCNEKHRGLAIIRNIKEYESLKTVLQEADIRSHIWIGGNLVGSKWEWVSKSGPNIEMTYTKWTPQQPSGNGNCLQFWNDYQYDDDKCDLMKSFACVL</sequence>
<dbReference type="InterPro" id="IPR050111">
    <property type="entry name" value="C-type_lectin/snaclec_domain"/>
</dbReference>
<comment type="caution">
    <text evidence="2">The sequence shown here is derived from an EMBL/GenBank/DDBJ whole genome shotgun (WGS) entry which is preliminary data.</text>
</comment>
<dbReference type="PROSITE" id="PS50041">
    <property type="entry name" value="C_TYPE_LECTIN_2"/>
    <property type="match status" value="1"/>
</dbReference>
<dbReference type="SUPFAM" id="SSF56436">
    <property type="entry name" value="C-type lectin-like"/>
    <property type="match status" value="1"/>
</dbReference>
<proteinExistence type="predicted"/>
<dbReference type="InterPro" id="IPR001304">
    <property type="entry name" value="C-type_lectin-like"/>
</dbReference>
<organism evidence="2 3">
    <name type="scientific">Dreissena polymorpha</name>
    <name type="common">Zebra mussel</name>
    <name type="synonym">Mytilus polymorpha</name>
    <dbReference type="NCBI Taxonomy" id="45954"/>
    <lineage>
        <taxon>Eukaryota</taxon>
        <taxon>Metazoa</taxon>
        <taxon>Spiralia</taxon>
        <taxon>Lophotrochozoa</taxon>
        <taxon>Mollusca</taxon>
        <taxon>Bivalvia</taxon>
        <taxon>Autobranchia</taxon>
        <taxon>Heteroconchia</taxon>
        <taxon>Euheterodonta</taxon>
        <taxon>Imparidentia</taxon>
        <taxon>Neoheterodontei</taxon>
        <taxon>Myida</taxon>
        <taxon>Dreissenoidea</taxon>
        <taxon>Dreissenidae</taxon>
        <taxon>Dreissena</taxon>
    </lineage>
</organism>
<dbReference type="InterPro" id="IPR016187">
    <property type="entry name" value="CTDL_fold"/>
</dbReference>
<evidence type="ECO:0000259" key="1">
    <source>
        <dbReference type="PROSITE" id="PS50041"/>
    </source>
</evidence>
<reference evidence="2" key="1">
    <citation type="journal article" date="2019" name="bioRxiv">
        <title>The Genome of the Zebra Mussel, Dreissena polymorpha: A Resource for Invasive Species Research.</title>
        <authorList>
            <person name="McCartney M.A."/>
            <person name="Auch B."/>
            <person name="Kono T."/>
            <person name="Mallez S."/>
            <person name="Zhang Y."/>
            <person name="Obille A."/>
            <person name="Becker A."/>
            <person name="Abrahante J.E."/>
            <person name="Garbe J."/>
            <person name="Badalamenti J.P."/>
            <person name="Herman A."/>
            <person name="Mangelson H."/>
            <person name="Liachko I."/>
            <person name="Sullivan S."/>
            <person name="Sone E.D."/>
            <person name="Koren S."/>
            <person name="Silverstein K.A.T."/>
            <person name="Beckman K.B."/>
            <person name="Gohl D.M."/>
        </authorList>
    </citation>
    <scope>NUCLEOTIDE SEQUENCE</scope>
    <source>
        <strain evidence="2">Duluth1</strain>
        <tissue evidence="2">Whole animal</tissue>
    </source>
</reference>
<evidence type="ECO:0000313" key="3">
    <source>
        <dbReference type="Proteomes" id="UP000828390"/>
    </source>
</evidence>
<dbReference type="PANTHER" id="PTHR22803">
    <property type="entry name" value="MANNOSE, PHOSPHOLIPASE, LECTIN RECEPTOR RELATED"/>
    <property type="match status" value="1"/>
</dbReference>
<dbReference type="SMART" id="SM00034">
    <property type="entry name" value="CLECT"/>
    <property type="match status" value="1"/>
</dbReference>
<dbReference type="CDD" id="cd00037">
    <property type="entry name" value="CLECT"/>
    <property type="match status" value="1"/>
</dbReference>
<feature type="domain" description="C-type lectin" evidence="1">
    <location>
        <begin position="47"/>
        <end position="162"/>
    </location>
</feature>
<evidence type="ECO:0000313" key="2">
    <source>
        <dbReference type="EMBL" id="KAH3884699.1"/>
    </source>
</evidence>
<dbReference type="InterPro" id="IPR016186">
    <property type="entry name" value="C-type_lectin-like/link_sf"/>
</dbReference>
<protein>
    <recommendedName>
        <fullName evidence="1">C-type lectin domain-containing protein</fullName>
    </recommendedName>
</protein>
<dbReference type="Proteomes" id="UP000828390">
    <property type="component" value="Unassembled WGS sequence"/>
</dbReference>
<reference evidence="2" key="2">
    <citation type="submission" date="2020-11" db="EMBL/GenBank/DDBJ databases">
        <authorList>
            <person name="McCartney M.A."/>
            <person name="Auch B."/>
            <person name="Kono T."/>
            <person name="Mallez S."/>
            <person name="Becker A."/>
            <person name="Gohl D.M."/>
            <person name="Silverstein K.A.T."/>
            <person name="Koren S."/>
            <person name="Bechman K.B."/>
            <person name="Herman A."/>
            <person name="Abrahante J.E."/>
            <person name="Garbe J."/>
        </authorList>
    </citation>
    <scope>NUCLEOTIDE SEQUENCE</scope>
    <source>
        <strain evidence="2">Duluth1</strain>
        <tissue evidence="2">Whole animal</tissue>
    </source>
</reference>
<accession>A0A9D4RXK4</accession>
<dbReference type="Gene3D" id="3.10.100.10">
    <property type="entry name" value="Mannose-Binding Protein A, subunit A"/>
    <property type="match status" value="1"/>
</dbReference>
<gene>
    <name evidence="2" type="ORF">DPMN_008685</name>
</gene>
<dbReference type="AlphaFoldDB" id="A0A9D4RXK4"/>
<keyword evidence="3" id="KW-1185">Reference proteome</keyword>
<name>A0A9D4RXK4_DREPO</name>